<keyword evidence="1" id="KW-0812">Transmembrane</keyword>
<dbReference type="RefSeq" id="WP_013707665.1">
    <property type="nucleotide sequence ID" value="NC_015388.1"/>
</dbReference>
<feature type="transmembrane region" description="Helical" evidence="1">
    <location>
        <begin position="17"/>
        <end position="34"/>
    </location>
</feature>
<evidence type="ECO:0000256" key="1">
    <source>
        <dbReference type="SAM" id="Phobius"/>
    </source>
</evidence>
<keyword evidence="1" id="KW-1133">Transmembrane helix</keyword>
<dbReference type="HOGENOM" id="CLU_2272818_0_0_7"/>
<sequence>MLAAQAYYRVQNLFPRQLIAVIFISAYLGGAISLERSIWLSTTASTVDSVKEEEVSDRSQLGIPVYREPDHLKFSSECILAAFDGYISDRVAVLILFNNNII</sequence>
<dbReference type="KEGG" id="dao:Desac_2743"/>
<dbReference type="AlphaFoldDB" id="F2NDY8"/>
<keyword evidence="3" id="KW-1185">Reference proteome</keyword>
<reference evidence="2 3" key="1">
    <citation type="journal article" date="2011" name="Stand. Genomic Sci.">
        <title>Complete genome sequence of the acetate-degrading sulfate reducer Desulfobacca acetoxidans type strain (ASRB2).</title>
        <authorList>
            <person name="Goker M."/>
            <person name="Teshima H."/>
            <person name="Lapidus A."/>
            <person name="Nolan M."/>
            <person name="Lucas S."/>
            <person name="Hammon N."/>
            <person name="Deshpande S."/>
            <person name="Cheng J.F."/>
            <person name="Tapia R."/>
            <person name="Han C."/>
            <person name="Goodwin L."/>
            <person name="Pitluck S."/>
            <person name="Huntemann M."/>
            <person name="Liolios K."/>
            <person name="Ivanova N."/>
            <person name="Pagani I."/>
            <person name="Mavromatis K."/>
            <person name="Ovchinikova G."/>
            <person name="Pati A."/>
            <person name="Chen A."/>
            <person name="Palaniappan K."/>
            <person name="Land M."/>
            <person name="Hauser L."/>
            <person name="Brambilla E.M."/>
            <person name="Rohde M."/>
            <person name="Spring S."/>
            <person name="Detter J.C."/>
            <person name="Woyke T."/>
            <person name="Bristow J."/>
            <person name="Eisen J.A."/>
            <person name="Markowitz V."/>
            <person name="Hugenholtz P."/>
            <person name="Kyrpides N.C."/>
            <person name="Klenk H.P."/>
        </authorList>
    </citation>
    <scope>NUCLEOTIDE SEQUENCE [LARGE SCALE GENOMIC DNA]</scope>
    <source>
        <strain evidence="3">ATCC 700848 / DSM 11109 / ASRB2</strain>
    </source>
</reference>
<evidence type="ECO:0000313" key="2">
    <source>
        <dbReference type="EMBL" id="AEB10556.1"/>
    </source>
</evidence>
<dbReference type="STRING" id="880072.Desac_2743"/>
<keyword evidence="1" id="KW-0472">Membrane</keyword>
<protein>
    <submittedName>
        <fullName evidence="2">Uncharacterized protein</fullName>
    </submittedName>
</protein>
<proteinExistence type="predicted"/>
<evidence type="ECO:0000313" key="3">
    <source>
        <dbReference type="Proteomes" id="UP000000483"/>
    </source>
</evidence>
<accession>F2NDY8</accession>
<organism evidence="2 3">
    <name type="scientific">Desulfobacca acetoxidans (strain ATCC 700848 / DSM 11109 / ASRB2)</name>
    <dbReference type="NCBI Taxonomy" id="880072"/>
    <lineage>
        <taxon>Bacteria</taxon>
        <taxon>Pseudomonadati</taxon>
        <taxon>Thermodesulfobacteriota</taxon>
        <taxon>Desulfobaccia</taxon>
        <taxon>Desulfobaccales</taxon>
        <taxon>Desulfobaccaceae</taxon>
        <taxon>Desulfobacca</taxon>
    </lineage>
</organism>
<reference evidence="3" key="2">
    <citation type="submission" date="2011-03" db="EMBL/GenBank/DDBJ databases">
        <title>The complete genome of Desulfobacca acetoxidans DSM 11109.</title>
        <authorList>
            <consortium name="US DOE Joint Genome Institute (JGI-PGF)"/>
            <person name="Lucas S."/>
            <person name="Copeland A."/>
            <person name="Lapidus A."/>
            <person name="Bruce D."/>
            <person name="Goodwin L."/>
            <person name="Pitluck S."/>
            <person name="Peters L."/>
            <person name="Kyrpides N."/>
            <person name="Mavromatis K."/>
            <person name="Ivanova N."/>
            <person name="Ovchinnikova G."/>
            <person name="Teshima H."/>
            <person name="Detter J.C."/>
            <person name="Han C."/>
            <person name="Land M."/>
            <person name="Hauser L."/>
            <person name="Markowitz V."/>
            <person name="Cheng J.-F."/>
            <person name="Hugenholtz P."/>
            <person name="Woyke T."/>
            <person name="Wu D."/>
            <person name="Spring S."/>
            <person name="Schueler E."/>
            <person name="Brambilla E."/>
            <person name="Klenk H.-P."/>
            <person name="Eisen J.A."/>
        </authorList>
    </citation>
    <scope>NUCLEOTIDE SEQUENCE [LARGE SCALE GENOMIC DNA]</scope>
    <source>
        <strain evidence="3">ATCC 700848 / DSM 11109 / ASRB2</strain>
    </source>
</reference>
<name>F2NDY8_DESAR</name>
<dbReference type="EMBL" id="CP002629">
    <property type="protein sequence ID" value="AEB10556.1"/>
    <property type="molecule type" value="Genomic_DNA"/>
</dbReference>
<gene>
    <name evidence="2" type="ordered locus">Desac_2743</name>
</gene>
<dbReference type="Proteomes" id="UP000000483">
    <property type="component" value="Chromosome"/>
</dbReference>